<dbReference type="InterPro" id="IPR042092">
    <property type="entry name" value="PsdUridine_s_RsuA/RluB/E/F_cat"/>
</dbReference>
<evidence type="ECO:0000256" key="1">
    <source>
        <dbReference type="ARBA" id="ARBA00008348"/>
    </source>
</evidence>
<dbReference type="InterPro" id="IPR020103">
    <property type="entry name" value="PsdUridine_synth_cat_dom_sf"/>
</dbReference>
<protein>
    <recommendedName>
        <fullName evidence="5">Pseudouridine synthase</fullName>
        <ecNumber evidence="5">5.4.99.-</ecNumber>
    </recommendedName>
</protein>
<evidence type="ECO:0000313" key="9">
    <source>
        <dbReference type="EMBL" id="QOG26065.1"/>
    </source>
</evidence>
<dbReference type="PANTHER" id="PTHR47683">
    <property type="entry name" value="PSEUDOURIDINE SYNTHASE FAMILY PROTEIN-RELATED"/>
    <property type="match status" value="1"/>
</dbReference>
<dbReference type="EMBL" id="CP050485">
    <property type="protein sequence ID" value="QOG26065.1"/>
    <property type="molecule type" value="Genomic_DNA"/>
</dbReference>
<dbReference type="PANTHER" id="PTHR47683:SF4">
    <property type="entry name" value="PSEUDOURIDINE SYNTHASE"/>
    <property type="match status" value="1"/>
</dbReference>
<dbReference type="GO" id="GO:0005829">
    <property type="term" value="C:cytosol"/>
    <property type="evidence" value="ECO:0007669"/>
    <property type="project" value="UniProtKB-ARBA"/>
</dbReference>
<dbReference type="InterPro" id="IPR036986">
    <property type="entry name" value="S4_RNA-bd_sf"/>
</dbReference>
<evidence type="ECO:0000256" key="5">
    <source>
        <dbReference type="RuleBase" id="RU003887"/>
    </source>
</evidence>
<dbReference type="PROSITE" id="PS01149">
    <property type="entry name" value="PSI_RSU"/>
    <property type="match status" value="1"/>
</dbReference>
<dbReference type="Proteomes" id="UP000516696">
    <property type="component" value="Chromosome"/>
</dbReference>
<dbReference type="NCBIfam" id="TIGR00093">
    <property type="entry name" value="pseudouridine synthase"/>
    <property type="match status" value="1"/>
</dbReference>
<dbReference type="InterPro" id="IPR006145">
    <property type="entry name" value="PsdUridine_synth_RsuA/RluA"/>
</dbReference>
<dbReference type="GO" id="GO:0120159">
    <property type="term" value="F:rRNA pseudouridine synthase activity"/>
    <property type="evidence" value="ECO:0007669"/>
    <property type="project" value="UniProtKB-ARBA"/>
</dbReference>
<dbReference type="Pfam" id="PF00849">
    <property type="entry name" value="PseudoU_synth_2"/>
    <property type="match status" value="1"/>
</dbReference>
<evidence type="ECO:0000313" key="12">
    <source>
        <dbReference type="Proteomes" id="UP001241571"/>
    </source>
</evidence>
<dbReference type="EMBL" id="JABXJK010000013">
    <property type="protein sequence ID" value="MBA0971911.1"/>
    <property type="molecule type" value="Genomic_DNA"/>
</dbReference>
<evidence type="ECO:0000313" key="7">
    <source>
        <dbReference type="EMBL" id="MBA0971911.1"/>
    </source>
</evidence>
<proteinExistence type="inferred from homology"/>
<dbReference type="InterPro" id="IPR002942">
    <property type="entry name" value="S4_RNA-bd"/>
</dbReference>
<evidence type="ECO:0000313" key="8">
    <source>
        <dbReference type="EMBL" id="MDL4937070.1"/>
    </source>
</evidence>
<dbReference type="SUPFAM" id="SSF55120">
    <property type="entry name" value="Pseudouridine synthase"/>
    <property type="match status" value="1"/>
</dbReference>
<dbReference type="GO" id="GO:0003723">
    <property type="term" value="F:RNA binding"/>
    <property type="evidence" value="ECO:0007669"/>
    <property type="project" value="UniProtKB-KW"/>
</dbReference>
<dbReference type="CDD" id="cd00165">
    <property type="entry name" value="S4"/>
    <property type="match status" value="1"/>
</dbReference>
<name>A0A2K3QWS0_ENTGA</name>
<evidence type="ECO:0000259" key="6">
    <source>
        <dbReference type="SMART" id="SM00363"/>
    </source>
</evidence>
<gene>
    <name evidence="9" type="ORF">EGM181_01685</name>
    <name evidence="7" type="ORF">HWH42_04750</name>
    <name evidence="8" type="ORF">QRX88_15295</name>
</gene>
<comment type="similarity">
    <text evidence="1 5">Belongs to the pseudouridine synthase RsuA family.</text>
</comment>
<reference evidence="8 12" key="3">
    <citation type="submission" date="2023-06" db="EMBL/GenBank/DDBJ databases">
        <title>Acute promotion of culturable opportunistic pathogens and persistent increase of antibiotic resistance following antibiotic exposure in mouse gut microbiota.</title>
        <authorList>
            <person name="Li L."/>
            <person name="Wang B."/>
            <person name="Sun Y."/>
            <person name="Wang M."/>
            <person name="Xu H."/>
        </authorList>
    </citation>
    <scope>NUCLEOTIDE SEQUENCE [LARGE SCALE GENOMIC DNA]</scope>
    <source>
        <strain evidence="8 12">CRI2_2</strain>
    </source>
</reference>
<dbReference type="PROSITE" id="PS50889">
    <property type="entry name" value="S4"/>
    <property type="match status" value="1"/>
</dbReference>
<dbReference type="Proteomes" id="UP001241571">
    <property type="component" value="Unassembled WGS sequence"/>
</dbReference>
<dbReference type="RefSeq" id="WP_103300314.1">
    <property type="nucleotide sequence ID" value="NZ_CAKOCH010000003.1"/>
</dbReference>
<reference evidence="9 10" key="1">
    <citation type="submission" date="2020-03" db="EMBL/GenBank/DDBJ databases">
        <title>Characterization of ganglioside-mimicking enterococci.</title>
        <authorList>
            <person name="Patry R.T."/>
            <person name="Nothaft H."/>
            <person name="Bridger R."/>
            <person name="Shajahan A."/>
            <person name="Huynh S."/>
            <person name="Sanchez S."/>
            <person name="Azadi P."/>
            <person name="Cooper K."/>
            <person name="Miller W.G."/>
            <person name="Parker C.T."/>
            <person name="Wells L."/>
            <person name="Szymanski C.M."/>
        </authorList>
    </citation>
    <scope>NUCLEOTIDE SEQUENCE [LARGE SCALE GENOMIC DNA]</scope>
    <source>
        <strain evidence="9 10">EGM181</strain>
    </source>
</reference>
<dbReference type="InterPro" id="IPR050343">
    <property type="entry name" value="RsuA_PseudoU_synthase"/>
</dbReference>
<organism evidence="7 11">
    <name type="scientific">Enterococcus gallinarum</name>
    <dbReference type="NCBI Taxonomy" id="1353"/>
    <lineage>
        <taxon>Bacteria</taxon>
        <taxon>Bacillati</taxon>
        <taxon>Bacillota</taxon>
        <taxon>Bacilli</taxon>
        <taxon>Lactobacillales</taxon>
        <taxon>Enterococcaceae</taxon>
        <taxon>Enterococcus</taxon>
    </lineage>
</organism>
<dbReference type="Gene3D" id="3.10.290.10">
    <property type="entry name" value="RNA-binding S4 domain"/>
    <property type="match status" value="1"/>
</dbReference>
<dbReference type="EMBL" id="JASUBT010000012">
    <property type="protein sequence ID" value="MDL4937070.1"/>
    <property type="molecule type" value="Genomic_DNA"/>
</dbReference>
<dbReference type="Pfam" id="PF01479">
    <property type="entry name" value="S4"/>
    <property type="match status" value="1"/>
</dbReference>
<dbReference type="InterPro" id="IPR018496">
    <property type="entry name" value="PsdUridine_synth_RsuA/RluB_CS"/>
</dbReference>
<dbReference type="Gene3D" id="3.30.70.1560">
    <property type="entry name" value="Alpha-L RNA-binding motif"/>
    <property type="match status" value="1"/>
</dbReference>
<dbReference type="Gene3D" id="3.30.70.580">
    <property type="entry name" value="Pseudouridine synthase I, catalytic domain, N-terminal subdomain"/>
    <property type="match status" value="1"/>
</dbReference>
<evidence type="ECO:0000256" key="2">
    <source>
        <dbReference type="ARBA" id="ARBA00022884"/>
    </source>
</evidence>
<reference evidence="7 11" key="2">
    <citation type="submission" date="2020-06" db="EMBL/GenBank/DDBJ databases">
        <title>Crossreactivity between MHC class I-restricted antigens from cancer cells and an enterococcal bacteriophage.</title>
        <authorList>
            <person name="Fluckiger A."/>
            <person name="Daillere R."/>
            <person name="Sassi M."/>
            <person name="Cattoir V."/>
            <person name="Kroemer G."/>
            <person name="Zitvogel L."/>
        </authorList>
    </citation>
    <scope>NUCLEOTIDE SEQUENCE [LARGE SCALE GENOMIC DNA]</scope>
    <source>
        <strain evidence="7 11">EG4</strain>
    </source>
</reference>
<evidence type="ECO:0000313" key="10">
    <source>
        <dbReference type="Proteomes" id="UP000516696"/>
    </source>
</evidence>
<feature type="domain" description="RNA-binding S4" evidence="6">
    <location>
        <begin position="1"/>
        <end position="59"/>
    </location>
</feature>
<dbReference type="GO" id="GO:0000455">
    <property type="term" value="P:enzyme-directed rRNA pseudouridine synthesis"/>
    <property type="evidence" value="ECO:0007669"/>
    <property type="project" value="UniProtKB-ARBA"/>
</dbReference>
<dbReference type="SMART" id="SM00363">
    <property type="entry name" value="S4"/>
    <property type="match status" value="1"/>
</dbReference>
<dbReference type="SUPFAM" id="SSF55174">
    <property type="entry name" value="Alpha-L RNA-binding motif"/>
    <property type="match status" value="1"/>
</dbReference>
<keyword evidence="3 5" id="KW-0413">Isomerase</keyword>
<evidence type="ECO:0000313" key="11">
    <source>
        <dbReference type="Proteomes" id="UP000571857"/>
    </source>
</evidence>
<dbReference type="Proteomes" id="UP000571857">
    <property type="component" value="Unassembled WGS sequence"/>
</dbReference>
<keyword evidence="2 4" id="KW-0694">RNA-binding</keyword>
<dbReference type="InterPro" id="IPR020094">
    <property type="entry name" value="TruA/RsuA/RluB/E/F_N"/>
</dbReference>
<accession>A0A2K3QWS0</accession>
<sequence length="237" mass="26753">MRLDKLIEERLATSRKEMKRLFQQGKVLVDQQIERNPSRNVDSRLHEIKVAGVLLQTRDVYYLLNKPAGVVTANKDHQHATVIDLLQPEDRQATLYAVGRLDRDTEGLVLLTTNGQLGYELLHPNKKVPKRYDVIVNGPVTAEDVAAFAQGIVFHGGVVCQPAKLTIEMTSGRRSFVHLEIAEGKFHQVKKMFLARGKKVIALKRVAIGPLELGDLLSGEYRNLTQFELESLANYFR</sequence>
<dbReference type="InterPro" id="IPR000748">
    <property type="entry name" value="PsdUridine_synth_RsuA/RluB/E/F"/>
</dbReference>
<dbReference type="AlphaFoldDB" id="A0A2K3QWS0"/>
<dbReference type="EC" id="5.4.99.-" evidence="5"/>
<dbReference type="CDD" id="cd02553">
    <property type="entry name" value="PseudoU_synth_RsuA"/>
    <property type="match status" value="1"/>
</dbReference>
<evidence type="ECO:0000256" key="4">
    <source>
        <dbReference type="PROSITE-ProRule" id="PRU00182"/>
    </source>
</evidence>
<evidence type="ECO:0000256" key="3">
    <source>
        <dbReference type="ARBA" id="ARBA00023235"/>
    </source>
</evidence>
<dbReference type="FunFam" id="3.30.70.1560:FF:000001">
    <property type="entry name" value="Pseudouridine synthase"/>
    <property type="match status" value="1"/>
</dbReference>